<dbReference type="Proteomes" id="UP000007431">
    <property type="component" value="Unassembled WGS sequence"/>
</dbReference>
<organism evidence="2">
    <name type="scientific">Schizophyllum commune (strain H4-8 / FGSC 9210)</name>
    <name type="common">Split gill fungus</name>
    <dbReference type="NCBI Taxonomy" id="578458"/>
    <lineage>
        <taxon>Eukaryota</taxon>
        <taxon>Fungi</taxon>
        <taxon>Dikarya</taxon>
        <taxon>Basidiomycota</taxon>
        <taxon>Agaricomycotina</taxon>
        <taxon>Agaricomycetes</taxon>
        <taxon>Agaricomycetidae</taxon>
        <taxon>Agaricales</taxon>
        <taxon>Schizophyllaceae</taxon>
        <taxon>Schizophyllum</taxon>
    </lineage>
</organism>
<sequence length="805" mass="86843">MNKPSSPQEWHQWATSPSLSKIPAMASQITTGTSSVTRDVYVDVSHLQTAGVDFTYVYTDILALSPAPTVQLPLPALASITIFSRVITSEAPVNIHLTTASDDAAQVIIWATYVDQPITVSLGNGSPQALNLGVMSGNVGVSLTATKGTLAVEYYKSYFFQDIAPDGDLYKMLATQLRITSVLFWTQPMVAALLALHVVRTTVRAYGSSALLNIQASAILQQIRAADFAGPGTSYAPVLKLDFYRNSMVTILTAGAAFQAQYDRFTDNKATVDDQLKAWDSMLVQAQSTLAMQQQLALDAKSKWLSAQQILSTAQNDMKVHQWTLDVKASAFRAGIAIWQRQKTLDAVVNILQAIVTFALAIGAICIGDPAPAAAAPAEAAAAVESAAAAADAAAKVTGSIIDKKTLENIQKVVTGISTMVHSTIDNANAINSAAAGGSSALSPFPEEQGDGDLQALVGGAAWDKWILGVEAQMGYAVSEGIGGASGYLLELRNHAINGKLTTQASAQAVKAGQEYVHHQLALQLAQADMVRLHALRLSFKNEADQLDVARLHFYDRLDAMRTSTLIELRNIMWAFKFYTLTDSSLVLDPSKRMEEYQADLSQLVREVESYEEGTASDNHPFCARYQRRERSPKPPPCFDSIGLSVIAALQQQHSATFALVPRPSTGDKALPYPAGPFTDGSAFRVFGMRVVLQGLVPKPSALSQAGTAVVWITVGTSGIYNDIRRDNAVFGFTSLPQIRQFKYLVDAQGKAVNNGIEVDSIITMSQHMDPPPFTQWSITIDQPDLFDLTNLTGVQLEWQGVAYM</sequence>
<protein>
    <submittedName>
        <fullName evidence="1">Uncharacterized protein</fullName>
    </submittedName>
</protein>
<dbReference type="OMA" id="WAYRYWA"/>
<dbReference type="HOGENOM" id="CLU_017935_0_0_1"/>
<accession>D8Q4J8</accession>
<evidence type="ECO:0000313" key="1">
    <source>
        <dbReference type="EMBL" id="EFI96807.1"/>
    </source>
</evidence>
<reference evidence="1 2" key="1">
    <citation type="journal article" date="2010" name="Nat. Biotechnol.">
        <title>Genome sequence of the model mushroom Schizophyllum commune.</title>
        <authorList>
            <person name="Ohm R.A."/>
            <person name="de Jong J.F."/>
            <person name="Lugones L.G."/>
            <person name="Aerts A."/>
            <person name="Kothe E."/>
            <person name="Stajich J.E."/>
            <person name="de Vries R.P."/>
            <person name="Record E."/>
            <person name="Levasseur A."/>
            <person name="Baker S.E."/>
            <person name="Bartholomew K.A."/>
            <person name="Coutinho P.M."/>
            <person name="Erdmann S."/>
            <person name="Fowler T.J."/>
            <person name="Gathman A.C."/>
            <person name="Lombard V."/>
            <person name="Henrissat B."/>
            <person name="Knabe N."/>
            <person name="Kuees U."/>
            <person name="Lilly W.W."/>
            <person name="Lindquist E."/>
            <person name="Lucas S."/>
            <person name="Magnuson J.K."/>
            <person name="Piumi F."/>
            <person name="Raudaskoski M."/>
            <person name="Salamov A."/>
            <person name="Schmutz J."/>
            <person name="Schwarze F.W.M.R."/>
            <person name="vanKuyk P.A."/>
            <person name="Horton J.S."/>
            <person name="Grigoriev I.V."/>
            <person name="Woesten H.A.B."/>
        </authorList>
    </citation>
    <scope>NUCLEOTIDE SEQUENCE [LARGE SCALE GENOMIC DNA]</scope>
    <source>
        <strain evidence="2">H4-8 / FGSC 9210</strain>
    </source>
</reference>
<keyword evidence="2" id="KW-1185">Reference proteome</keyword>
<dbReference type="AlphaFoldDB" id="D8Q4J8"/>
<proteinExistence type="predicted"/>
<dbReference type="EMBL" id="GL377306">
    <property type="protein sequence ID" value="EFI96807.1"/>
    <property type="molecule type" value="Genomic_DNA"/>
</dbReference>
<dbReference type="PANTHER" id="PTHR34714:SF2">
    <property type="entry name" value="EGF-LIKE DOMAIN-CONTAINING PROTEIN"/>
    <property type="match status" value="1"/>
</dbReference>
<dbReference type="eggNOG" id="ENOG502SIS9">
    <property type="taxonomic scope" value="Eukaryota"/>
</dbReference>
<name>D8Q4J8_SCHCM</name>
<dbReference type="InParanoid" id="D8Q4J8"/>
<dbReference type="PANTHER" id="PTHR34714">
    <property type="entry name" value="EGF-LIKE DOMAIN-CONTAINING PROTEIN"/>
    <property type="match status" value="1"/>
</dbReference>
<gene>
    <name evidence="1" type="ORF">SCHCODRAFT_56057</name>
</gene>
<evidence type="ECO:0000313" key="2">
    <source>
        <dbReference type="Proteomes" id="UP000007431"/>
    </source>
</evidence>
<dbReference type="VEuPathDB" id="FungiDB:SCHCODRAFT_02626537"/>